<dbReference type="NCBIfam" id="TIGR00121">
    <property type="entry name" value="birA_ligase"/>
    <property type="match status" value="1"/>
</dbReference>
<evidence type="ECO:0000256" key="1">
    <source>
        <dbReference type="ARBA" id="ARBA00022598"/>
    </source>
</evidence>
<dbReference type="EMBL" id="AP024202">
    <property type="protein sequence ID" value="BCN93079.1"/>
    <property type="molecule type" value="Genomic_DNA"/>
</dbReference>
<keyword evidence="4" id="KW-1185">Reference proteome</keyword>
<gene>
    <name evidence="3" type="ORF">THMIRHAM_08640</name>
</gene>
<reference evidence="3" key="1">
    <citation type="journal article" date="2022" name="Arch. Microbiol.">
        <title>Thiomicrorhabdus immobilis sp. nov., a mesophilic sulfur-oxidizing bacterium isolated from sediment of a brackish lake in northern Japan.</title>
        <authorList>
            <person name="Kojima H."/>
            <person name="Mochizuki J."/>
            <person name="Kanda M."/>
            <person name="Watanabe T."/>
            <person name="Fukui M."/>
        </authorList>
    </citation>
    <scope>NUCLEOTIDE SEQUENCE</scope>
    <source>
        <strain evidence="3">Am19</strain>
    </source>
</reference>
<proteinExistence type="predicted"/>
<dbReference type="InterPro" id="IPR004408">
    <property type="entry name" value="Biotin_CoA_COase_ligase"/>
</dbReference>
<organism evidence="3 4">
    <name type="scientific">Thiomicrorhabdus immobilis</name>
    <dbReference type="NCBI Taxonomy" id="2791037"/>
    <lineage>
        <taxon>Bacteria</taxon>
        <taxon>Pseudomonadati</taxon>
        <taxon>Pseudomonadota</taxon>
        <taxon>Gammaproteobacteria</taxon>
        <taxon>Thiotrichales</taxon>
        <taxon>Piscirickettsiaceae</taxon>
        <taxon>Thiomicrorhabdus</taxon>
    </lineage>
</organism>
<dbReference type="SUPFAM" id="SSF55681">
    <property type="entry name" value="Class II aaRS and biotin synthetases"/>
    <property type="match status" value="1"/>
</dbReference>
<feature type="domain" description="BPL/LPL catalytic" evidence="2">
    <location>
        <begin position="11"/>
        <end position="134"/>
    </location>
</feature>
<dbReference type="Pfam" id="PF03099">
    <property type="entry name" value="BPL_LplA_LipB"/>
    <property type="match status" value="1"/>
</dbReference>
<dbReference type="PANTHER" id="PTHR12835">
    <property type="entry name" value="BIOTIN PROTEIN LIGASE"/>
    <property type="match status" value="1"/>
</dbReference>
<accession>A0ABM7MCE0</accession>
<keyword evidence="1" id="KW-0436">Ligase</keyword>
<name>A0ABM7MCE0_9GAMM</name>
<dbReference type="CDD" id="cd16442">
    <property type="entry name" value="BPL"/>
    <property type="match status" value="1"/>
</dbReference>
<evidence type="ECO:0000313" key="4">
    <source>
        <dbReference type="Proteomes" id="UP001054820"/>
    </source>
</evidence>
<dbReference type="InterPro" id="IPR004143">
    <property type="entry name" value="BPL_LPL_catalytic"/>
</dbReference>
<protein>
    <recommendedName>
        <fullName evidence="2">BPL/LPL catalytic domain-containing protein</fullName>
    </recommendedName>
</protein>
<evidence type="ECO:0000259" key="2">
    <source>
        <dbReference type="Pfam" id="PF03099"/>
    </source>
</evidence>
<dbReference type="InterPro" id="IPR045864">
    <property type="entry name" value="aa-tRNA-synth_II/BPL/LPL"/>
</dbReference>
<dbReference type="PANTHER" id="PTHR12835:SF5">
    <property type="entry name" value="BIOTIN--PROTEIN LIGASE"/>
    <property type="match status" value="1"/>
</dbReference>
<evidence type="ECO:0000313" key="3">
    <source>
        <dbReference type="EMBL" id="BCN93079.1"/>
    </source>
</evidence>
<dbReference type="Gene3D" id="3.30.930.10">
    <property type="entry name" value="Bira Bifunctional Protein, Domain 2"/>
    <property type="match status" value="1"/>
</dbReference>
<dbReference type="RefSeq" id="WP_237263949.1">
    <property type="nucleotide sequence ID" value="NZ_AP024202.1"/>
</dbReference>
<dbReference type="Proteomes" id="UP001054820">
    <property type="component" value="Chromosome"/>
</dbReference>
<sequence length="256" mass="29206">MPTPYEIIRLESVDSTSRYLKDYVSEHLPNKPIFCTTQNQTAGYGQQKRQWITNEKSAIFSFAFPLDKNYQLTGLVSLHIAALLHQCLVELSGDKLFLKWPNDIFNQNGKVAGMLIEQVIKKDYRAFIIGIGINRNSTELSELINTSSSMSDFDILELFEIFYQKIQQSQLQNYTFAELSEYWQTNDLFLINEPIRLISKENDEPTSSISEEAPSNLDYELGVYLGFNAHGQAIVDINGQPKLLSSGQISIRKFVV</sequence>